<organism evidence="1 2">
    <name type="scientific">Nezara viridula</name>
    <name type="common">Southern green stink bug</name>
    <name type="synonym">Cimex viridulus</name>
    <dbReference type="NCBI Taxonomy" id="85310"/>
    <lineage>
        <taxon>Eukaryota</taxon>
        <taxon>Metazoa</taxon>
        <taxon>Ecdysozoa</taxon>
        <taxon>Arthropoda</taxon>
        <taxon>Hexapoda</taxon>
        <taxon>Insecta</taxon>
        <taxon>Pterygota</taxon>
        <taxon>Neoptera</taxon>
        <taxon>Paraneoptera</taxon>
        <taxon>Hemiptera</taxon>
        <taxon>Heteroptera</taxon>
        <taxon>Panheteroptera</taxon>
        <taxon>Pentatomomorpha</taxon>
        <taxon>Pentatomoidea</taxon>
        <taxon>Pentatomidae</taxon>
        <taxon>Pentatominae</taxon>
        <taxon>Nezara</taxon>
    </lineage>
</organism>
<reference evidence="1" key="1">
    <citation type="submission" date="2022-01" db="EMBL/GenBank/DDBJ databases">
        <authorList>
            <person name="King R."/>
        </authorList>
    </citation>
    <scope>NUCLEOTIDE SEQUENCE</scope>
</reference>
<proteinExistence type="predicted"/>
<dbReference type="Proteomes" id="UP001152798">
    <property type="component" value="Chromosome 6"/>
</dbReference>
<protein>
    <submittedName>
        <fullName evidence="1">Uncharacterized protein</fullName>
    </submittedName>
</protein>
<dbReference type="AlphaFoldDB" id="A0A9P0MSX9"/>
<dbReference type="OrthoDB" id="8195814at2759"/>
<dbReference type="EMBL" id="OV725082">
    <property type="protein sequence ID" value="CAH1406013.1"/>
    <property type="molecule type" value="Genomic_DNA"/>
</dbReference>
<name>A0A9P0MSX9_NEZVI</name>
<keyword evidence="2" id="KW-1185">Reference proteome</keyword>
<feature type="non-terminal residue" evidence="1">
    <location>
        <position position="1"/>
    </location>
</feature>
<gene>
    <name evidence="1" type="ORF">NEZAVI_LOCUS14056</name>
</gene>
<evidence type="ECO:0000313" key="1">
    <source>
        <dbReference type="EMBL" id="CAH1406013.1"/>
    </source>
</evidence>
<accession>A0A9P0MSX9</accession>
<evidence type="ECO:0000313" key="2">
    <source>
        <dbReference type="Proteomes" id="UP001152798"/>
    </source>
</evidence>
<feature type="non-terminal residue" evidence="1">
    <location>
        <position position="223"/>
    </location>
</feature>
<sequence length="223" mass="25221">MNCSNLLHTFISLHSVFFPPRVRVHPTLLETLGHTVITTPIVLETLKGIDIPYILADYGEIVDGEITGAIIAGEDGFMQEQIALVTSQGGWMARAMVVVITMEPHPKFFRYLWSERVVNVVLITKTGYFAYNPFNDTMFSVDGMDIGKALEERWRDLQGYRVAVAMYRHNLSFRKEFGISLGSGIDGSALYELAKYWNMTVDTVDTGQHHHFVSRADRMVSKI</sequence>